<evidence type="ECO:0000313" key="1">
    <source>
        <dbReference type="EMBL" id="PPV06852.1"/>
    </source>
</evidence>
<dbReference type="EMBL" id="MDCE01000012">
    <property type="protein sequence ID" value="PPV06852.1"/>
    <property type="molecule type" value="Genomic_DNA"/>
</dbReference>
<comment type="caution">
    <text evidence="1">The sequence shown here is derived from an EMBL/GenBank/DDBJ whole genome shotgun (WGS) entry which is preliminary data.</text>
</comment>
<name>A0ABX5BPU0_9XANT</name>
<proteinExistence type="predicted"/>
<keyword evidence="2" id="KW-1185">Reference proteome</keyword>
<gene>
    <name evidence="1" type="ORF">XbrCFBP1976_09980</name>
</gene>
<evidence type="ECO:0000313" key="2">
    <source>
        <dbReference type="Proteomes" id="UP000239710"/>
    </source>
</evidence>
<protein>
    <submittedName>
        <fullName evidence="1">Uncharacterized protein</fullName>
    </submittedName>
</protein>
<accession>A0ABX5BPU0</accession>
<organism evidence="1 2">
    <name type="scientific">Xanthomonas bromi</name>
    <dbReference type="NCBI Taxonomy" id="56449"/>
    <lineage>
        <taxon>Bacteria</taxon>
        <taxon>Pseudomonadati</taxon>
        <taxon>Pseudomonadota</taxon>
        <taxon>Gammaproteobacteria</taxon>
        <taxon>Lysobacterales</taxon>
        <taxon>Lysobacteraceae</taxon>
        <taxon>Xanthomonas</taxon>
    </lineage>
</organism>
<dbReference type="Proteomes" id="UP000239710">
    <property type="component" value="Unassembled WGS sequence"/>
</dbReference>
<sequence>MGEVIDTMRRATPARLRTAAFSTRAARRLPATQRCMSSDRLRQHSARNCRCLRHSATVSHCNPGA</sequence>
<reference evidence="1 2" key="1">
    <citation type="submission" date="2016-08" db="EMBL/GenBank/DDBJ databases">
        <title>Evolution of the type three secretion system and type three effector repertoires in Xanthomonas.</title>
        <authorList>
            <person name="Merda D."/>
            <person name="Briand M."/>
            <person name="Bosis E."/>
            <person name="Rousseau C."/>
            <person name="Portier P."/>
            <person name="Jacques M.-A."/>
            <person name="Fischer-Le Saux M."/>
        </authorList>
    </citation>
    <scope>NUCLEOTIDE SEQUENCE [LARGE SCALE GENOMIC DNA]</scope>
    <source>
        <strain evidence="1 2">CFBP1976</strain>
    </source>
</reference>